<evidence type="ECO:0000256" key="8">
    <source>
        <dbReference type="ARBA" id="ARBA00023163"/>
    </source>
</evidence>
<organism evidence="14 15">
    <name type="scientific">Artemisia annua</name>
    <name type="common">Sweet wormwood</name>
    <dbReference type="NCBI Taxonomy" id="35608"/>
    <lineage>
        <taxon>Eukaryota</taxon>
        <taxon>Viridiplantae</taxon>
        <taxon>Streptophyta</taxon>
        <taxon>Embryophyta</taxon>
        <taxon>Tracheophyta</taxon>
        <taxon>Spermatophyta</taxon>
        <taxon>Magnoliopsida</taxon>
        <taxon>eudicotyledons</taxon>
        <taxon>Gunneridae</taxon>
        <taxon>Pentapetalae</taxon>
        <taxon>asterids</taxon>
        <taxon>campanulids</taxon>
        <taxon>Asterales</taxon>
        <taxon>Asteraceae</taxon>
        <taxon>Asteroideae</taxon>
        <taxon>Anthemideae</taxon>
        <taxon>Artemisiinae</taxon>
        <taxon>Artemisia</taxon>
    </lineage>
</organism>
<dbReference type="CDD" id="cd15613">
    <property type="entry name" value="PHD_AL_plant"/>
    <property type="match status" value="1"/>
</dbReference>
<keyword evidence="7 11" id="KW-0805">Transcription regulation</keyword>
<dbReference type="InterPro" id="IPR019786">
    <property type="entry name" value="Zinc_finger_PHD-type_CS"/>
</dbReference>
<evidence type="ECO:0000313" key="15">
    <source>
        <dbReference type="Proteomes" id="UP000245207"/>
    </source>
</evidence>
<dbReference type="GO" id="GO:0003712">
    <property type="term" value="F:transcription coregulator activity"/>
    <property type="evidence" value="ECO:0007669"/>
    <property type="project" value="TreeGrafter"/>
</dbReference>
<gene>
    <name evidence="14" type="ORF">CTI12_AA340160</name>
</gene>
<reference evidence="14 15" key="1">
    <citation type="journal article" date="2018" name="Mol. Plant">
        <title>The genome of Artemisia annua provides insight into the evolution of Asteraceae family and artemisinin biosynthesis.</title>
        <authorList>
            <person name="Shen Q."/>
            <person name="Zhang L."/>
            <person name="Liao Z."/>
            <person name="Wang S."/>
            <person name="Yan T."/>
            <person name="Shi P."/>
            <person name="Liu M."/>
            <person name="Fu X."/>
            <person name="Pan Q."/>
            <person name="Wang Y."/>
            <person name="Lv Z."/>
            <person name="Lu X."/>
            <person name="Zhang F."/>
            <person name="Jiang W."/>
            <person name="Ma Y."/>
            <person name="Chen M."/>
            <person name="Hao X."/>
            <person name="Li L."/>
            <person name="Tang Y."/>
            <person name="Lv G."/>
            <person name="Zhou Y."/>
            <person name="Sun X."/>
            <person name="Brodelius P.E."/>
            <person name="Rose J.K.C."/>
            <person name="Tang K."/>
        </authorList>
    </citation>
    <scope>NUCLEOTIDE SEQUENCE [LARGE SCALE GENOMIC DNA]</scope>
    <source>
        <strain evidence="15">cv. Huhao1</strain>
        <tissue evidence="14">Leaf</tissue>
    </source>
</reference>
<dbReference type="STRING" id="35608.A0A2U1MTH4"/>
<dbReference type="InterPro" id="IPR011011">
    <property type="entry name" value="Znf_FYVE_PHD"/>
</dbReference>
<dbReference type="InterPro" id="IPR001965">
    <property type="entry name" value="Znf_PHD"/>
</dbReference>
<evidence type="ECO:0000256" key="7">
    <source>
        <dbReference type="ARBA" id="ARBA00023015"/>
    </source>
</evidence>
<evidence type="ECO:0000256" key="5">
    <source>
        <dbReference type="ARBA" id="ARBA00022833"/>
    </source>
</evidence>
<dbReference type="GO" id="GO:0006325">
    <property type="term" value="P:chromatin organization"/>
    <property type="evidence" value="ECO:0007669"/>
    <property type="project" value="UniProtKB-UniRule"/>
</dbReference>
<evidence type="ECO:0000256" key="3">
    <source>
        <dbReference type="ARBA" id="ARBA00022723"/>
    </source>
</evidence>
<dbReference type="PROSITE" id="PS01359">
    <property type="entry name" value="ZF_PHD_1"/>
    <property type="match status" value="1"/>
</dbReference>
<dbReference type="InterPro" id="IPR044104">
    <property type="entry name" value="PHD_AL_plant"/>
</dbReference>
<dbReference type="GO" id="GO:0006355">
    <property type="term" value="P:regulation of DNA-templated transcription"/>
    <property type="evidence" value="ECO:0007669"/>
    <property type="project" value="UniProtKB-UniRule"/>
</dbReference>
<evidence type="ECO:0000256" key="1">
    <source>
        <dbReference type="ARBA" id="ARBA00004123"/>
    </source>
</evidence>
<dbReference type="Pfam" id="PF12165">
    <property type="entry name" value="Alfin"/>
    <property type="match status" value="1"/>
</dbReference>
<dbReference type="FunFam" id="3.30.40.10:FF:000306">
    <property type="entry name" value="PHD finger alfin-like protein"/>
    <property type="match status" value="1"/>
</dbReference>
<dbReference type="InterPro" id="IPR021998">
    <property type="entry name" value="Alfin_N"/>
</dbReference>
<feature type="compositionally biased region" description="Polar residues" evidence="12">
    <location>
        <begin position="167"/>
        <end position="177"/>
    </location>
</feature>
<sequence length="267" mass="30447">MEGKKTVEEVFNELRGRRLGLIKALTTEKVESLCLYGLPDERWEVILPVEEVPPELPEPTLGINFTRDCMQETDWLSLVAFHSDSWLVSIASYLGARSAFGKKERKRLFKMMNDLPTVFEVVSGKVENQKSEAEIQHNGNKRKSKSEAEIQHNGNKSKSKSEAEIQHNGNKSKSTEIYTGKSLPSGLKMTQQPEYEELIGEEENDEQETSLCGACGDNYANDQFWICCDICEKWFHGKCVKMTPSKAKNIKRYRCPYCPIKRGRLQA</sequence>
<keyword evidence="6 11" id="KW-0156">Chromatin regulator</keyword>
<keyword evidence="9 11" id="KW-0539">Nucleus</keyword>
<dbReference type="GO" id="GO:0042393">
    <property type="term" value="F:histone binding"/>
    <property type="evidence" value="ECO:0007669"/>
    <property type="project" value="UniProtKB-UniRule"/>
</dbReference>
<proteinExistence type="inferred from homology"/>
<accession>A0A2U1MTH4</accession>
<dbReference type="Gene3D" id="3.30.40.10">
    <property type="entry name" value="Zinc/RING finger domain, C3HC4 (zinc finger)"/>
    <property type="match status" value="1"/>
</dbReference>
<dbReference type="InterPro" id="IPR019787">
    <property type="entry name" value="Znf_PHD-finger"/>
</dbReference>
<evidence type="ECO:0000256" key="2">
    <source>
        <dbReference type="ARBA" id="ARBA00010445"/>
    </source>
</evidence>
<protein>
    <recommendedName>
        <fullName evidence="11">PHD finger protein ALFIN-LIKE</fullName>
    </recommendedName>
</protein>
<dbReference type="Pfam" id="PF00628">
    <property type="entry name" value="PHD"/>
    <property type="match status" value="1"/>
</dbReference>
<evidence type="ECO:0000256" key="6">
    <source>
        <dbReference type="ARBA" id="ARBA00022853"/>
    </source>
</evidence>
<dbReference type="OrthoDB" id="436852at2759"/>
<comment type="caution">
    <text evidence="14">The sequence shown here is derived from an EMBL/GenBank/DDBJ whole genome shotgun (WGS) entry which is preliminary data.</text>
</comment>
<dbReference type="Proteomes" id="UP000245207">
    <property type="component" value="Unassembled WGS sequence"/>
</dbReference>
<feature type="domain" description="PHD-type" evidence="13">
    <location>
        <begin position="209"/>
        <end position="261"/>
    </location>
</feature>
<evidence type="ECO:0000256" key="11">
    <source>
        <dbReference type="RuleBase" id="RU369089"/>
    </source>
</evidence>
<dbReference type="GO" id="GO:0008270">
    <property type="term" value="F:zinc ion binding"/>
    <property type="evidence" value="ECO:0007669"/>
    <property type="project" value="UniProtKB-KW"/>
</dbReference>
<dbReference type="AlphaFoldDB" id="A0A2U1MTH4"/>
<dbReference type="PANTHER" id="PTHR12321">
    <property type="entry name" value="CPG BINDING PROTEIN"/>
    <property type="match status" value="1"/>
</dbReference>
<comment type="subcellular location">
    <subcellularLocation>
        <location evidence="1 11">Nucleus</location>
    </subcellularLocation>
</comment>
<keyword evidence="5 11" id="KW-0862">Zinc</keyword>
<dbReference type="GO" id="GO:0000976">
    <property type="term" value="F:transcription cis-regulatory region binding"/>
    <property type="evidence" value="ECO:0007669"/>
    <property type="project" value="TreeGrafter"/>
</dbReference>
<evidence type="ECO:0000256" key="9">
    <source>
        <dbReference type="ARBA" id="ARBA00023242"/>
    </source>
</evidence>
<dbReference type="InterPro" id="IPR013083">
    <property type="entry name" value="Znf_RING/FYVE/PHD"/>
</dbReference>
<evidence type="ECO:0000256" key="10">
    <source>
        <dbReference type="PROSITE-ProRule" id="PRU00146"/>
    </source>
</evidence>
<dbReference type="EMBL" id="PKPP01004407">
    <property type="protein sequence ID" value="PWA64504.1"/>
    <property type="molecule type" value="Genomic_DNA"/>
</dbReference>
<dbReference type="GO" id="GO:0005634">
    <property type="term" value="C:nucleus"/>
    <property type="evidence" value="ECO:0007669"/>
    <property type="project" value="UniProtKB-SubCell"/>
</dbReference>
<evidence type="ECO:0000259" key="13">
    <source>
        <dbReference type="PROSITE" id="PS50016"/>
    </source>
</evidence>
<keyword evidence="4 10" id="KW-0863">Zinc-finger</keyword>
<dbReference type="SUPFAM" id="SSF57903">
    <property type="entry name" value="FYVE/PHD zinc finger"/>
    <property type="match status" value="1"/>
</dbReference>
<dbReference type="PROSITE" id="PS50016">
    <property type="entry name" value="ZF_PHD_2"/>
    <property type="match status" value="1"/>
</dbReference>
<dbReference type="SMART" id="SM00249">
    <property type="entry name" value="PHD"/>
    <property type="match status" value="1"/>
</dbReference>
<evidence type="ECO:0000313" key="14">
    <source>
        <dbReference type="EMBL" id="PWA64504.1"/>
    </source>
</evidence>
<feature type="region of interest" description="Disordered" evidence="12">
    <location>
        <begin position="131"/>
        <end position="187"/>
    </location>
</feature>
<name>A0A2U1MTH4_ARTAN</name>
<comment type="subunit">
    <text evidence="11">Interacts with H3K4me3 and to a lesser extent with H3K4me2.</text>
</comment>
<dbReference type="InterPro" id="IPR045104">
    <property type="entry name" value="Alfin"/>
</dbReference>
<comment type="similarity">
    <text evidence="2 11">Belongs to the Alfin family.</text>
</comment>
<keyword evidence="3 11" id="KW-0479">Metal-binding</keyword>
<evidence type="ECO:0000256" key="4">
    <source>
        <dbReference type="ARBA" id="ARBA00022771"/>
    </source>
</evidence>
<comment type="function">
    <text evidence="11">Histone-binding component that specifically recognizes H3 tails trimethylated on 'Lys-4' (H3K4me3), which mark transcription start sites of virtually all active genes.</text>
</comment>
<comment type="domain">
    <text evidence="11">The PHD-type zinc finger mediates the binding to H3K4me3.</text>
</comment>
<evidence type="ECO:0000256" key="12">
    <source>
        <dbReference type="SAM" id="MobiDB-lite"/>
    </source>
</evidence>
<dbReference type="PANTHER" id="PTHR12321:SF60">
    <property type="entry name" value="PHD FINGER PROTEIN ALFIN-LIKE 6"/>
    <property type="match status" value="1"/>
</dbReference>
<keyword evidence="15" id="KW-1185">Reference proteome</keyword>
<keyword evidence="8 11" id="KW-0804">Transcription</keyword>